<proteinExistence type="predicted"/>
<dbReference type="Gene3D" id="3.10.350.10">
    <property type="entry name" value="LysM domain"/>
    <property type="match status" value="1"/>
</dbReference>
<evidence type="ECO:0000313" key="3">
    <source>
        <dbReference type="Proteomes" id="UP000535838"/>
    </source>
</evidence>
<dbReference type="Proteomes" id="UP000535838">
    <property type="component" value="Unassembled WGS sequence"/>
</dbReference>
<dbReference type="SMART" id="SM00257">
    <property type="entry name" value="LysM"/>
    <property type="match status" value="1"/>
</dbReference>
<evidence type="ECO:0000259" key="1">
    <source>
        <dbReference type="PROSITE" id="PS51782"/>
    </source>
</evidence>
<protein>
    <submittedName>
        <fullName evidence="2">LysM peptidoglycan-binding domain-containing protein</fullName>
    </submittedName>
</protein>
<dbReference type="InterPro" id="IPR018392">
    <property type="entry name" value="LysM"/>
</dbReference>
<dbReference type="InterPro" id="IPR036779">
    <property type="entry name" value="LysM_dom_sf"/>
</dbReference>
<dbReference type="RefSeq" id="WP_185118801.1">
    <property type="nucleotide sequence ID" value="NZ_JACJVQ010000005.1"/>
</dbReference>
<organism evidence="2 3">
    <name type="scientific">Cohnella thailandensis</name>
    <dbReference type="NCBI Taxonomy" id="557557"/>
    <lineage>
        <taxon>Bacteria</taxon>
        <taxon>Bacillati</taxon>
        <taxon>Bacillota</taxon>
        <taxon>Bacilli</taxon>
        <taxon>Bacillales</taxon>
        <taxon>Paenibacillaceae</taxon>
        <taxon>Cohnella</taxon>
    </lineage>
</organism>
<dbReference type="CDD" id="cd00118">
    <property type="entry name" value="LysM"/>
    <property type="match status" value="1"/>
</dbReference>
<accession>A0A841SM61</accession>
<dbReference type="EMBL" id="JACJVQ010000005">
    <property type="protein sequence ID" value="MBB6633563.1"/>
    <property type="molecule type" value="Genomic_DNA"/>
</dbReference>
<feature type="domain" description="LysM" evidence="1">
    <location>
        <begin position="175"/>
        <end position="224"/>
    </location>
</feature>
<gene>
    <name evidence="2" type="ORF">H7B67_05545</name>
</gene>
<dbReference type="AlphaFoldDB" id="A0A841SM61"/>
<sequence length="226" mass="25819">MPYSMELSYNNRLEFFELPVLPDSIEFKGDGGSSTYTIVGLGEISVIKDRSLREIRFSSFFPMDPSRIYREPDLQNGSDNKSTYFEPEWYVQRIESWLASKIPIRFIFTSDAYQVNTAASIESFEWSEVAGSGGDIEYKLELKEYRFYSAKKVELPSDTTKATKTARPDEKQIPKTYTLVAGDSLFKVAQKVLGDSGRWREIQKLNGITDAQLKTLQIGRILKMPS</sequence>
<name>A0A841SM61_9BACL</name>
<dbReference type="PROSITE" id="PS51782">
    <property type="entry name" value="LYSM"/>
    <property type="match status" value="1"/>
</dbReference>
<reference evidence="2 3" key="1">
    <citation type="submission" date="2020-08" db="EMBL/GenBank/DDBJ databases">
        <title>Cohnella phylogeny.</title>
        <authorList>
            <person name="Dunlap C."/>
        </authorList>
    </citation>
    <scope>NUCLEOTIDE SEQUENCE [LARGE SCALE GENOMIC DNA]</scope>
    <source>
        <strain evidence="2 3">DSM 25241</strain>
    </source>
</reference>
<comment type="caution">
    <text evidence="2">The sequence shown here is derived from an EMBL/GenBank/DDBJ whole genome shotgun (WGS) entry which is preliminary data.</text>
</comment>
<dbReference type="Pfam" id="PF01476">
    <property type="entry name" value="LysM"/>
    <property type="match status" value="1"/>
</dbReference>
<evidence type="ECO:0000313" key="2">
    <source>
        <dbReference type="EMBL" id="MBB6633563.1"/>
    </source>
</evidence>
<keyword evidence="3" id="KW-1185">Reference proteome</keyword>